<dbReference type="OrthoDB" id="116994at2157"/>
<dbReference type="Proteomes" id="UP000730161">
    <property type="component" value="Unassembled WGS sequence"/>
</dbReference>
<reference evidence="1" key="1">
    <citation type="submission" date="2014-12" db="EMBL/GenBank/DDBJ databases">
        <authorList>
            <person name="Huang H.-H."/>
            <person name="Chen S.-C."/>
            <person name="Lai M.-C."/>
        </authorList>
    </citation>
    <scope>NUCLEOTIDE SEQUENCE</scope>
    <source>
        <strain evidence="1">K1F9705b</strain>
    </source>
</reference>
<evidence type="ECO:0000313" key="2">
    <source>
        <dbReference type="Proteomes" id="UP000730161"/>
    </source>
</evidence>
<comment type="caution">
    <text evidence="1">The sequence shown here is derived from an EMBL/GenBank/DDBJ whole genome shotgun (WGS) entry which is preliminary data.</text>
</comment>
<protein>
    <submittedName>
        <fullName evidence="1">Uncharacterized protein</fullName>
    </submittedName>
</protein>
<gene>
    <name evidence="1" type="ORF">RJ53_09120</name>
</gene>
<keyword evidence="2" id="KW-1185">Reference proteome</keyword>
<dbReference type="AlphaFoldDB" id="A0A8J7WAI3"/>
<name>A0A8J7WAI3_9EURY</name>
<dbReference type="EMBL" id="JWHL01000016">
    <property type="protein sequence ID" value="MBR1369630.1"/>
    <property type="molecule type" value="Genomic_DNA"/>
</dbReference>
<organism evidence="1 2">
    <name type="scientific">Methanocalculus chunghsingensis</name>
    <dbReference type="NCBI Taxonomy" id="156457"/>
    <lineage>
        <taxon>Archaea</taxon>
        <taxon>Methanobacteriati</taxon>
        <taxon>Methanobacteriota</taxon>
        <taxon>Stenosarchaea group</taxon>
        <taxon>Methanomicrobia</taxon>
        <taxon>Methanomicrobiales</taxon>
        <taxon>Methanocalculaceae</taxon>
        <taxon>Methanocalculus</taxon>
    </lineage>
</organism>
<proteinExistence type="predicted"/>
<sequence length="128" mass="14675">MKPGVYSTKYRIDCYHCRADADQMIKVVPQQAQVICSNCGATRIFIPKMAEISKKGDYTPISCYDVWRLEPVAGCRNCGVEGVHDLYVGCNHFTSRCRNCGYTNFYKFNLQYIDKCSIEEDFCDPVVR</sequence>
<accession>A0A8J7WAI3</accession>
<evidence type="ECO:0000313" key="1">
    <source>
        <dbReference type="EMBL" id="MBR1369630.1"/>
    </source>
</evidence>
<dbReference type="RefSeq" id="WP_211531362.1">
    <property type="nucleotide sequence ID" value="NZ_JWHL01000016.1"/>
</dbReference>